<protein>
    <submittedName>
        <fullName evidence="1">Uncharacterized protein</fullName>
    </submittedName>
</protein>
<reference evidence="1 2" key="1">
    <citation type="submission" date="2006-02" db="EMBL/GenBank/DDBJ databases">
        <authorList>
            <person name="Waterbury J."/>
            <person name="Ferriera S."/>
            <person name="Johnson J."/>
            <person name="Kravitz S."/>
            <person name="Halpern A."/>
            <person name="Remington K."/>
            <person name="Beeson K."/>
            <person name="Tran B."/>
            <person name="Rogers Y.-H."/>
            <person name="Friedman R."/>
            <person name="Venter J.C."/>
        </authorList>
    </citation>
    <scope>NUCLEOTIDE SEQUENCE [LARGE SCALE GENOMIC DNA]</scope>
    <source>
        <strain evidence="1 2">Nb-231</strain>
    </source>
</reference>
<dbReference type="HOGENOM" id="CLU_2586140_0_0_6"/>
<dbReference type="EMBL" id="AAOF01000001">
    <property type="protein sequence ID" value="EAR23141.1"/>
    <property type="molecule type" value="Genomic_DNA"/>
</dbReference>
<gene>
    <name evidence="1" type="ORF">NB231_15013</name>
</gene>
<dbReference type="AlphaFoldDB" id="A4BLF3"/>
<organism evidence="1 2">
    <name type="scientific">Nitrococcus mobilis Nb-231</name>
    <dbReference type="NCBI Taxonomy" id="314278"/>
    <lineage>
        <taxon>Bacteria</taxon>
        <taxon>Pseudomonadati</taxon>
        <taxon>Pseudomonadota</taxon>
        <taxon>Gammaproteobacteria</taxon>
        <taxon>Chromatiales</taxon>
        <taxon>Ectothiorhodospiraceae</taxon>
        <taxon>Nitrococcus</taxon>
    </lineage>
</organism>
<name>A4BLF3_9GAMM</name>
<accession>A4BLF3</accession>
<sequence>MRFTRNFGTKAARRAMKANGSKMTWAVPSRYGAFSWYRRLPFSVSDRRFPAITGRQVAKTIRLAQMTAPKRKQAPIGIAE</sequence>
<evidence type="ECO:0000313" key="2">
    <source>
        <dbReference type="Proteomes" id="UP000003374"/>
    </source>
</evidence>
<dbReference type="Proteomes" id="UP000003374">
    <property type="component" value="Unassembled WGS sequence"/>
</dbReference>
<comment type="caution">
    <text evidence="1">The sequence shown here is derived from an EMBL/GenBank/DDBJ whole genome shotgun (WGS) entry which is preliminary data.</text>
</comment>
<keyword evidence="2" id="KW-1185">Reference proteome</keyword>
<proteinExistence type="predicted"/>
<evidence type="ECO:0000313" key="1">
    <source>
        <dbReference type="EMBL" id="EAR23141.1"/>
    </source>
</evidence>